<organism evidence="1 2">
    <name type="scientific">Thiorhodococcus mannitoliphagus</name>
    <dbReference type="NCBI Taxonomy" id="329406"/>
    <lineage>
        <taxon>Bacteria</taxon>
        <taxon>Pseudomonadati</taxon>
        <taxon>Pseudomonadota</taxon>
        <taxon>Gammaproteobacteria</taxon>
        <taxon>Chromatiales</taxon>
        <taxon>Chromatiaceae</taxon>
        <taxon>Thiorhodococcus</taxon>
    </lineage>
</organism>
<dbReference type="SUPFAM" id="SSF102400">
    <property type="entry name" value="DNA polymerase III chi subunit"/>
    <property type="match status" value="1"/>
</dbReference>
<dbReference type="InterPro" id="IPR007459">
    <property type="entry name" value="DNA_pol3_chi"/>
</dbReference>
<dbReference type="GO" id="GO:0032298">
    <property type="term" value="P:positive regulation of DNA-templated DNA replication initiation"/>
    <property type="evidence" value="ECO:0007669"/>
    <property type="project" value="TreeGrafter"/>
</dbReference>
<reference evidence="1 2" key="2">
    <citation type="submission" date="2020-02" db="EMBL/GenBank/DDBJ databases">
        <title>Genome sequences of Thiorhodococcus mannitoliphagus and Thiorhodococcus minor, purple sulfur photosynthetic bacteria in the gammaproteobacterial family, Chromatiaceae.</title>
        <authorList>
            <person name="Aviles F.A."/>
            <person name="Meyer T.E."/>
            <person name="Kyndt J.A."/>
        </authorList>
    </citation>
    <scope>NUCLEOTIDE SEQUENCE [LARGE SCALE GENOMIC DNA]</scope>
    <source>
        <strain evidence="1 2">DSM 18266</strain>
    </source>
</reference>
<dbReference type="GO" id="GO:0006260">
    <property type="term" value="P:DNA replication"/>
    <property type="evidence" value="ECO:0007669"/>
    <property type="project" value="InterPro"/>
</dbReference>
<keyword evidence="2" id="KW-1185">Reference proteome</keyword>
<sequence length="143" mass="16432">MSRIDFYSLEPGSRGDRFLLACKLVERIRAKGLRALIFCPDLEQARHLDRLLWTYRDDSFLPHGLVGKVDTDLTPILISTDGRPETEHQVLINLALQPPDFLNRFERVCDLVDQNPEILAAGRVRYRGYRGAGLEPNHHKLKL</sequence>
<proteinExistence type="predicted"/>
<dbReference type="AlphaFoldDB" id="A0A6P1DQC0"/>
<evidence type="ECO:0000313" key="2">
    <source>
        <dbReference type="Proteomes" id="UP000471640"/>
    </source>
</evidence>
<comment type="caution">
    <text evidence="1">The sequence shown here is derived from an EMBL/GenBank/DDBJ whole genome shotgun (WGS) entry which is preliminary data.</text>
</comment>
<accession>A0A6P1DQC0</accession>
<dbReference type="GO" id="GO:0003677">
    <property type="term" value="F:DNA binding"/>
    <property type="evidence" value="ECO:0007669"/>
    <property type="project" value="InterPro"/>
</dbReference>
<protein>
    <submittedName>
        <fullName evidence="1">DNA polymerase III subunit chi</fullName>
    </submittedName>
</protein>
<dbReference type="Proteomes" id="UP000471640">
    <property type="component" value="Unassembled WGS sequence"/>
</dbReference>
<gene>
    <name evidence="1" type="ORF">G3480_07810</name>
</gene>
<dbReference type="EMBL" id="JAAIJR010000023">
    <property type="protein sequence ID" value="NEX20218.1"/>
    <property type="molecule type" value="Genomic_DNA"/>
</dbReference>
<name>A0A6P1DQC0_9GAMM</name>
<dbReference type="GO" id="GO:0003887">
    <property type="term" value="F:DNA-directed DNA polymerase activity"/>
    <property type="evidence" value="ECO:0007669"/>
    <property type="project" value="InterPro"/>
</dbReference>
<dbReference type="Pfam" id="PF04364">
    <property type="entry name" value="DNA_pol3_chi"/>
    <property type="match status" value="1"/>
</dbReference>
<dbReference type="RefSeq" id="WP_164653315.1">
    <property type="nucleotide sequence ID" value="NZ_JAAIJR010000023.1"/>
</dbReference>
<dbReference type="InterPro" id="IPR036768">
    <property type="entry name" value="PolIII_chi_sf"/>
</dbReference>
<evidence type="ECO:0000313" key="1">
    <source>
        <dbReference type="EMBL" id="NEX20218.1"/>
    </source>
</evidence>
<dbReference type="PANTHER" id="PTHR38767">
    <property type="entry name" value="DNA POLYMERASE III SUBUNIT CHI"/>
    <property type="match status" value="1"/>
</dbReference>
<dbReference type="PANTHER" id="PTHR38767:SF1">
    <property type="entry name" value="DNA POLYMERASE III SUBUNIT CHI"/>
    <property type="match status" value="1"/>
</dbReference>
<dbReference type="Gene3D" id="3.40.50.10110">
    <property type="entry name" value="DNA polymerase III subunit chi"/>
    <property type="match status" value="1"/>
</dbReference>
<reference evidence="2" key="1">
    <citation type="journal article" date="2020" name="Microbiol. Resour. Announc.">
        <title>Draft Genome Sequences of Thiorhodococcus mannitoliphagus and Thiorhodococcus minor, Purple Sulfur Photosynthetic Bacteria in the Gammaproteobacterial Family Chromatiaceae.</title>
        <authorList>
            <person name="Aviles F.A."/>
            <person name="Meyer T.E."/>
            <person name="Kyndt J.A."/>
        </authorList>
    </citation>
    <scope>NUCLEOTIDE SEQUENCE [LARGE SCALE GENOMIC DNA]</scope>
    <source>
        <strain evidence="2">DSM 18266</strain>
    </source>
</reference>